<accession>M2R2Z6</accession>
<dbReference type="PROSITE" id="PS00626">
    <property type="entry name" value="RCC1_2"/>
    <property type="match status" value="1"/>
</dbReference>
<keyword evidence="1" id="KW-0677">Repeat</keyword>
<proteinExistence type="predicted"/>
<dbReference type="STRING" id="914234.M2R2Z6"/>
<feature type="repeat" description="RCC1" evidence="2">
    <location>
        <begin position="376"/>
        <end position="432"/>
    </location>
</feature>
<dbReference type="OrthoDB" id="5370059at2759"/>
<gene>
    <name evidence="3" type="ORF">CERSUDRAFT_161588</name>
</gene>
<evidence type="ECO:0000313" key="4">
    <source>
        <dbReference type="Proteomes" id="UP000016930"/>
    </source>
</evidence>
<dbReference type="GO" id="GO:0061630">
    <property type="term" value="F:ubiquitin protein ligase activity"/>
    <property type="evidence" value="ECO:0007669"/>
    <property type="project" value="TreeGrafter"/>
</dbReference>
<dbReference type="GO" id="GO:0006511">
    <property type="term" value="P:ubiquitin-dependent protein catabolic process"/>
    <property type="evidence" value="ECO:0007669"/>
    <property type="project" value="TreeGrafter"/>
</dbReference>
<dbReference type="Gene3D" id="2.130.10.30">
    <property type="entry name" value="Regulator of chromosome condensation 1/beta-lactamase-inhibitor protein II"/>
    <property type="match status" value="2"/>
</dbReference>
<sequence length="435" mass="45840">MLPQSLFSAGSNAKGQLATGDCEDAHTWTPSVFDGHYPGALPSHQHRITNIACGANHTLALLDSGGGGLELWGAGDGSKGQLGPSYMADARDGDSTAIFRQLDLRQDEHGLQGYTPRLSAAGWETSYIVLSSPGRSDAFISMGANDHGNLGVGDIKGKGVARPYYVVDLYGGLPPVITQQTISESLHISALHTGPQHVVVAVDILLHGGGSRSFILGWGAARHGQLGDHSGSGRPPLFYSTPRIVITKSMSELSPTSSIALGNQHTVILRQDGRICGVGSDRKNQLTSLETLEGVSSIGCTWNGTYVVKGEDTDGSFQLLGAGSNNKGQLGRPTPAAKSTLGPVQFPFSGRCRPVKLACGSEHVLCLVDFPDGRASEVWGWGWNEHGNLAVGSTEDLSTPRRLWPPDPVDVCASRAVDIWAGCGTSWIVVEQDAT</sequence>
<feature type="repeat" description="RCC1" evidence="2">
    <location>
        <begin position="315"/>
        <end position="370"/>
    </location>
</feature>
<feature type="repeat" description="RCC1" evidence="2">
    <location>
        <begin position="4"/>
        <end position="64"/>
    </location>
</feature>
<name>M2R2Z6_CERS8</name>
<keyword evidence="4" id="KW-1185">Reference proteome</keyword>
<evidence type="ECO:0000256" key="1">
    <source>
        <dbReference type="ARBA" id="ARBA00022737"/>
    </source>
</evidence>
<evidence type="ECO:0008006" key="5">
    <source>
        <dbReference type="Google" id="ProtNLM"/>
    </source>
</evidence>
<dbReference type="AlphaFoldDB" id="M2R2Z6"/>
<dbReference type="HOGENOM" id="CLU_035268_0_0_1"/>
<evidence type="ECO:0000313" key="3">
    <source>
        <dbReference type="EMBL" id="EMD32622.1"/>
    </source>
</evidence>
<protein>
    <recommendedName>
        <fullName evidence="5">RCC1/BLIP-II protein</fullName>
    </recommendedName>
</protein>
<dbReference type="SUPFAM" id="SSF50985">
    <property type="entry name" value="RCC1/BLIP-II"/>
    <property type="match status" value="1"/>
</dbReference>
<organism evidence="3 4">
    <name type="scientific">Ceriporiopsis subvermispora (strain B)</name>
    <name type="common">White-rot fungus</name>
    <name type="synonym">Gelatoporia subvermispora</name>
    <dbReference type="NCBI Taxonomy" id="914234"/>
    <lineage>
        <taxon>Eukaryota</taxon>
        <taxon>Fungi</taxon>
        <taxon>Dikarya</taxon>
        <taxon>Basidiomycota</taxon>
        <taxon>Agaricomycotina</taxon>
        <taxon>Agaricomycetes</taxon>
        <taxon>Polyporales</taxon>
        <taxon>Gelatoporiaceae</taxon>
        <taxon>Gelatoporia</taxon>
    </lineage>
</organism>
<dbReference type="InterPro" id="IPR051709">
    <property type="entry name" value="Ub-ligase/GTPase-reg"/>
</dbReference>
<dbReference type="InterPro" id="IPR000408">
    <property type="entry name" value="Reg_chr_condens"/>
</dbReference>
<dbReference type="EMBL" id="KB445810">
    <property type="protein sequence ID" value="EMD32622.1"/>
    <property type="molecule type" value="Genomic_DNA"/>
</dbReference>
<dbReference type="PANTHER" id="PTHR45622:SF70">
    <property type="entry name" value="SECRETION-REGULATING GUANINE NUCLEOTIDE EXCHANGE FACTOR"/>
    <property type="match status" value="1"/>
</dbReference>
<reference evidence="3 4" key="1">
    <citation type="journal article" date="2012" name="Proc. Natl. Acad. Sci. U.S.A.">
        <title>Comparative genomics of Ceriporiopsis subvermispora and Phanerochaete chrysosporium provide insight into selective ligninolysis.</title>
        <authorList>
            <person name="Fernandez-Fueyo E."/>
            <person name="Ruiz-Duenas F.J."/>
            <person name="Ferreira P."/>
            <person name="Floudas D."/>
            <person name="Hibbett D.S."/>
            <person name="Canessa P."/>
            <person name="Larrondo L.F."/>
            <person name="James T.Y."/>
            <person name="Seelenfreund D."/>
            <person name="Lobos S."/>
            <person name="Polanco R."/>
            <person name="Tello M."/>
            <person name="Honda Y."/>
            <person name="Watanabe T."/>
            <person name="Watanabe T."/>
            <person name="Ryu J.S."/>
            <person name="Kubicek C.P."/>
            <person name="Schmoll M."/>
            <person name="Gaskell J."/>
            <person name="Hammel K.E."/>
            <person name="St John F.J."/>
            <person name="Vanden Wymelenberg A."/>
            <person name="Sabat G."/>
            <person name="Splinter BonDurant S."/>
            <person name="Syed K."/>
            <person name="Yadav J.S."/>
            <person name="Doddapaneni H."/>
            <person name="Subramanian V."/>
            <person name="Lavin J.L."/>
            <person name="Oguiza J.A."/>
            <person name="Perez G."/>
            <person name="Pisabarro A.G."/>
            <person name="Ramirez L."/>
            <person name="Santoyo F."/>
            <person name="Master E."/>
            <person name="Coutinho P.M."/>
            <person name="Henrissat B."/>
            <person name="Lombard V."/>
            <person name="Magnuson J.K."/>
            <person name="Kuees U."/>
            <person name="Hori C."/>
            <person name="Igarashi K."/>
            <person name="Samejima M."/>
            <person name="Held B.W."/>
            <person name="Barry K.W."/>
            <person name="LaButti K.M."/>
            <person name="Lapidus A."/>
            <person name="Lindquist E.A."/>
            <person name="Lucas S.M."/>
            <person name="Riley R."/>
            <person name="Salamov A.A."/>
            <person name="Hoffmeister D."/>
            <person name="Schwenk D."/>
            <person name="Hadar Y."/>
            <person name="Yarden O."/>
            <person name="de Vries R.P."/>
            <person name="Wiebenga A."/>
            <person name="Stenlid J."/>
            <person name="Eastwood D."/>
            <person name="Grigoriev I.V."/>
            <person name="Berka R.M."/>
            <person name="Blanchette R.A."/>
            <person name="Kersten P."/>
            <person name="Martinez A.T."/>
            <person name="Vicuna R."/>
            <person name="Cullen D."/>
        </authorList>
    </citation>
    <scope>NUCLEOTIDE SEQUENCE [LARGE SCALE GENOMIC DNA]</scope>
    <source>
        <strain evidence="3 4">B</strain>
    </source>
</reference>
<dbReference type="GO" id="GO:0016567">
    <property type="term" value="P:protein ubiquitination"/>
    <property type="evidence" value="ECO:0007669"/>
    <property type="project" value="TreeGrafter"/>
</dbReference>
<dbReference type="PANTHER" id="PTHR45622">
    <property type="entry name" value="UBIQUITIN-PROTEIN LIGASE E3A-RELATED"/>
    <property type="match status" value="1"/>
</dbReference>
<dbReference type="InterPro" id="IPR009091">
    <property type="entry name" value="RCC1/BLIP-II"/>
</dbReference>
<feature type="repeat" description="RCC1" evidence="2">
    <location>
        <begin position="213"/>
        <end position="272"/>
    </location>
</feature>
<dbReference type="GO" id="GO:0005737">
    <property type="term" value="C:cytoplasm"/>
    <property type="evidence" value="ECO:0007669"/>
    <property type="project" value="TreeGrafter"/>
</dbReference>
<dbReference type="Proteomes" id="UP000016930">
    <property type="component" value="Unassembled WGS sequence"/>
</dbReference>
<dbReference type="PROSITE" id="PS50012">
    <property type="entry name" value="RCC1_3"/>
    <property type="match status" value="4"/>
</dbReference>
<evidence type="ECO:0000256" key="2">
    <source>
        <dbReference type="PROSITE-ProRule" id="PRU00235"/>
    </source>
</evidence>
<dbReference type="Pfam" id="PF00415">
    <property type="entry name" value="RCC1"/>
    <property type="match status" value="3"/>
</dbReference>